<dbReference type="SUPFAM" id="SSF52058">
    <property type="entry name" value="L domain-like"/>
    <property type="match status" value="1"/>
</dbReference>
<evidence type="ECO:0000313" key="2">
    <source>
        <dbReference type="EMBL" id="KAG5679657.1"/>
    </source>
</evidence>
<feature type="signal peptide" evidence="1">
    <location>
        <begin position="1"/>
        <end position="19"/>
    </location>
</feature>
<organism evidence="2 3">
    <name type="scientific">Polypedilum vanderplanki</name>
    <name type="common">Sleeping chironomid midge</name>
    <dbReference type="NCBI Taxonomy" id="319348"/>
    <lineage>
        <taxon>Eukaryota</taxon>
        <taxon>Metazoa</taxon>
        <taxon>Ecdysozoa</taxon>
        <taxon>Arthropoda</taxon>
        <taxon>Hexapoda</taxon>
        <taxon>Insecta</taxon>
        <taxon>Pterygota</taxon>
        <taxon>Neoptera</taxon>
        <taxon>Endopterygota</taxon>
        <taxon>Diptera</taxon>
        <taxon>Nematocera</taxon>
        <taxon>Chironomoidea</taxon>
        <taxon>Chironomidae</taxon>
        <taxon>Chironominae</taxon>
        <taxon>Polypedilum</taxon>
        <taxon>Polypedilum</taxon>
    </lineage>
</organism>
<dbReference type="Pfam" id="PF13855">
    <property type="entry name" value="LRR_8"/>
    <property type="match status" value="1"/>
</dbReference>
<reference evidence="2" key="1">
    <citation type="submission" date="2021-03" db="EMBL/GenBank/DDBJ databases">
        <title>Chromosome level genome of the anhydrobiotic midge Polypedilum vanderplanki.</title>
        <authorList>
            <person name="Yoshida Y."/>
            <person name="Kikawada T."/>
            <person name="Gusev O."/>
        </authorList>
    </citation>
    <scope>NUCLEOTIDE SEQUENCE</scope>
    <source>
        <strain evidence="2">NIAS01</strain>
        <tissue evidence="2">Whole body or cell culture</tissue>
    </source>
</reference>
<dbReference type="InterPro" id="IPR032675">
    <property type="entry name" value="LRR_dom_sf"/>
</dbReference>
<dbReference type="InterPro" id="IPR001611">
    <property type="entry name" value="Leu-rich_rpt"/>
</dbReference>
<dbReference type="Gene3D" id="3.80.10.10">
    <property type="entry name" value="Ribonuclease Inhibitor"/>
    <property type="match status" value="1"/>
</dbReference>
<gene>
    <name evidence="2" type="ORF">PVAND_009212</name>
</gene>
<dbReference type="EMBL" id="JADBJN010000001">
    <property type="protein sequence ID" value="KAG5679657.1"/>
    <property type="molecule type" value="Genomic_DNA"/>
</dbReference>
<keyword evidence="1" id="KW-0732">Signal</keyword>
<keyword evidence="3" id="KW-1185">Reference proteome</keyword>
<dbReference type="OrthoDB" id="7783855at2759"/>
<protein>
    <submittedName>
        <fullName evidence="2">Uncharacterized protein</fullName>
    </submittedName>
</protein>
<evidence type="ECO:0000256" key="1">
    <source>
        <dbReference type="SAM" id="SignalP"/>
    </source>
</evidence>
<name>A0A9J6CBX9_POLVA</name>
<comment type="caution">
    <text evidence="2">The sequence shown here is derived from an EMBL/GenBank/DDBJ whole genome shotgun (WGS) entry which is preliminary data.</text>
</comment>
<evidence type="ECO:0000313" key="3">
    <source>
        <dbReference type="Proteomes" id="UP001107558"/>
    </source>
</evidence>
<proteinExistence type="predicted"/>
<sequence length="220" mass="25547">MKFFSLAILFCFFLNFSIGNSLTMRCYYSMQSWYETNGEEYQCMVINDEIFDGNRVTIKKAEGNHESGKTDDDVKFFYISSVNLKYFPRNLENVFKNLELIFLFKSSLIEITSVDLKPFPKLKHFQLAANPIEVIREDLFIHNPELEVFVLFGNKISHIDPKALSHLNNLRAVYFFDNVCEFSNHGAETRSGVLEIVKQIEQGQCQNPKYTTTTENPFSP</sequence>
<dbReference type="Proteomes" id="UP001107558">
    <property type="component" value="Chromosome 1"/>
</dbReference>
<feature type="chain" id="PRO_5039887578" evidence="1">
    <location>
        <begin position="20"/>
        <end position="220"/>
    </location>
</feature>
<accession>A0A9J6CBX9</accession>
<dbReference type="AlphaFoldDB" id="A0A9J6CBX9"/>